<dbReference type="GO" id="GO:0016740">
    <property type="term" value="F:transferase activity"/>
    <property type="evidence" value="ECO:0007669"/>
    <property type="project" value="UniProtKB-KW"/>
</dbReference>
<dbReference type="PROSITE" id="PS01148">
    <property type="entry name" value="UPF0033"/>
    <property type="match status" value="1"/>
</dbReference>
<dbReference type="SUPFAM" id="SSF64307">
    <property type="entry name" value="SirA-like"/>
    <property type="match status" value="1"/>
</dbReference>
<gene>
    <name evidence="3" type="ORF">FIV46_06070</name>
</gene>
<dbReference type="InterPro" id="IPR001455">
    <property type="entry name" value="TusA-like"/>
</dbReference>
<dbReference type="PANTHER" id="PTHR33279:SF6">
    <property type="entry name" value="SULFUR CARRIER PROTEIN YEDF-RELATED"/>
    <property type="match status" value="1"/>
</dbReference>
<dbReference type="CDD" id="cd00291">
    <property type="entry name" value="SirA_YedF_YeeD"/>
    <property type="match status" value="1"/>
</dbReference>
<keyword evidence="4" id="KW-1185">Reference proteome</keyword>
<dbReference type="PANTHER" id="PTHR33279">
    <property type="entry name" value="SULFUR CARRIER PROTEIN YEDF-RELATED"/>
    <property type="match status" value="1"/>
</dbReference>
<dbReference type="Gene3D" id="3.30.110.40">
    <property type="entry name" value="TusA-like domain"/>
    <property type="match status" value="1"/>
</dbReference>
<accession>A0A501PNT5</accession>
<comment type="similarity">
    <text evidence="1">Belongs to the sulfur carrier protein TusA family.</text>
</comment>
<sequence>MSKGQEITELDVSGHKCPIPVLRLRKLLEISAPGTYIRVRATDEMTLLDIPHFCDQAGHRLEEQTEENGAYIYVVQKSGTQKTG</sequence>
<evidence type="ECO:0000313" key="3">
    <source>
        <dbReference type="EMBL" id="TPD61772.1"/>
    </source>
</evidence>
<dbReference type="RefSeq" id="WP_139939482.1">
    <property type="nucleotide sequence ID" value="NZ_JBHSYP010000003.1"/>
</dbReference>
<feature type="domain" description="UPF0033" evidence="2">
    <location>
        <begin position="10"/>
        <end position="34"/>
    </location>
</feature>
<dbReference type="OrthoDB" id="9797551at2"/>
<organism evidence="3 4">
    <name type="scientific">Emcibacter nanhaiensis</name>
    <dbReference type="NCBI Taxonomy" id="1505037"/>
    <lineage>
        <taxon>Bacteria</taxon>
        <taxon>Pseudomonadati</taxon>
        <taxon>Pseudomonadota</taxon>
        <taxon>Alphaproteobacteria</taxon>
        <taxon>Emcibacterales</taxon>
        <taxon>Emcibacteraceae</taxon>
        <taxon>Emcibacter</taxon>
    </lineage>
</organism>
<evidence type="ECO:0000256" key="1">
    <source>
        <dbReference type="ARBA" id="ARBA00008984"/>
    </source>
</evidence>
<reference evidence="4" key="1">
    <citation type="submission" date="2019-06" db="EMBL/GenBank/DDBJ databases">
        <title>The complete genome of Emcibacter congregatus ZYLT.</title>
        <authorList>
            <person name="Zhao Z."/>
        </authorList>
    </citation>
    <scope>NUCLEOTIDE SEQUENCE [LARGE SCALE GENOMIC DNA]</scope>
    <source>
        <strain evidence="4">MCCC 1A06723</strain>
    </source>
</reference>
<dbReference type="InterPro" id="IPR036868">
    <property type="entry name" value="TusA-like_sf"/>
</dbReference>
<dbReference type="AlphaFoldDB" id="A0A501PNT5"/>
<dbReference type="Proteomes" id="UP000319148">
    <property type="component" value="Unassembled WGS sequence"/>
</dbReference>
<evidence type="ECO:0000259" key="2">
    <source>
        <dbReference type="PROSITE" id="PS01148"/>
    </source>
</evidence>
<comment type="caution">
    <text evidence="3">The sequence shown here is derived from an EMBL/GenBank/DDBJ whole genome shotgun (WGS) entry which is preliminary data.</text>
</comment>
<dbReference type="Pfam" id="PF01206">
    <property type="entry name" value="TusA"/>
    <property type="match status" value="1"/>
</dbReference>
<name>A0A501PNT5_9PROT</name>
<proteinExistence type="inferred from homology"/>
<protein>
    <submittedName>
        <fullName evidence="3">Sulfurtransferase TusA family protein</fullName>
    </submittedName>
</protein>
<keyword evidence="3" id="KW-0808">Transferase</keyword>
<evidence type="ECO:0000313" key="4">
    <source>
        <dbReference type="Proteomes" id="UP000319148"/>
    </source>
</evidence>
<dbReference type="EMBL" id="VFIY01000005">
    <property type="protein sequence ID" value="TPD61772.1"/>
    <property type="molecule type" value="Genomic_DNA"/>
</dbReference>